<proteinExistence type="predicted"/>
<evidence type="ECO:0000313" key="3">
    <source>
        <dbReference type="Proteomes" id="UP000094802"/>
    </source>
</evidence>
<reference evidence="2 3" key="1">
    <citation type="journal article" date="2012" name="Science">
        <title>Ecological populations of bacteria act as socially cohesive units of antibiotic production and resistance.</title>
        <authorList>
            <person name="Cordero O.X."/>
            <person name="Wildschutte H."/>
            <person name="Kirkup B."/>
            <person name="Proehl S."/>
            <person name="Ngo L."/>
            <person name="Hussain F."/>
            <person name="Le Roux F."/>
            <person name="Mincer T."/>
            <person name="Polz M.F."/>
        </authorList>
    </citation>
    <scope>NUCLEOTIDE SEQUENCE [LARGE SCALE GENOMIC DNA]</scope>
    <source>
        <strain evidence="2 3">12E03</strain>
    </source>
</reference>
<comment type="caution">
    <text evidence="2">The sequence shown here is derived from an EMBL/GenBank/DDBJ whole genome shotgun (WGS) entry which is preliminary data.</text>
</comment>
<keyword evidence="1" id="KW-0812">Transmembrane</keyword>
<accession>A0A1E5FR69</accession>
<evidence type="ECO:0000256" key="1">
    <source>
        <dbReference type="SAM" id="Phobius"/>
    </source>
</evidence>
<dbReference type="OrthoDB" id="5904210at2"/>
<gene>
    <name evidence="2" type="ORF">A142_06280</name>
</gene>
<feature type="transmembrane region" description="Helical" evidence="1">
    <location>
        <begin position="46"/>
        <end position="66"/>
    </location>
</feature>
<name>A0A1E5FR69_VIBSP</name>
<dbReference type="Proteomes" id="UP000094802">
    <property type="component" value="Unassembled WGS sequence"/>
</dbReference>
<sequence length="123" mass="14334">MKHADNPKLQHAHKQQEVILFGLPLKIFALAALCGGFLLLLALVHLGWLLGLLIGGLCCVAIFSPLRWAHKHDLRAWELWLHAYFGKFTKETLLKKRMFIMTQRGVMPYQQWKHQHDKRSKKN</sequence>
<dbReference type="RefSeq" id="WP_017108489.1">
    <property type="nucleotide sequence ID" value="NZ_AJZD02000191.1"/>
</dbReference>
<evidence type="ECO:0000313" key="2">
    <source>
        <dbReference type="EMBL" id="OEF92872.1"/>
    </source>
</evidence>
<feature type="transmembrane region" description="Helical" evidence="1">
    <location>
        <begin position="18"/>
        <end position="40"/>
    </location>
</feature>
<keyword evidence="1" id="KW-1133">Transmembrane helix</keyword>
<keyword evidence="1" id="KW-0472">Membrane</keyword>
<protein>
    <submittedName>
        <fullName evidence="2">Uncharacterized protein</fullName>
    </submittedName>
</protein>
<organism evidence="2 3">
    <name type="scientific">Vibrio splendidus 12E03</name>
    <dbReference type="NCBI Taxonomy" id="1191305"/>
    <lineage>
        <taxon>Bacteria</taxon>
        <taxon>Pseudomonadati</taxon>
        <taxon>Pseudomonadota</taxon>
        <taxon>Gammaproteobacteria</taxon>
        <taxon>Vibrionales</taxon>
        <taxon>Vibrionaceae</taxon>
        <taxon>Vibrio</taxon>
    </lineage>
</organism>
<dbReference type="EMBL" id="AJZD02000191">
    <property type="protein sequence ID" value="OEF92872.1"/>
    <property type="molecule type" value="Genomic_DNA"/>
</dbReference>
<dbReference type="AlphaFoldDB" id="A0A1E5FR69"/>